<evidence type="ECO:0000313" key="1">
    <source>
        <dbReference type="Proteomes" id="UP000887580"/>
    </source>
</evidence>
<dbReference type="Proteomes" id="UP000887580">
    <property type="component" value="Unplaced"/>
</dbReference>
<sequence length="192" mass="21820">MITDVHLGIMANVLGIAIFILIIVYHYITANQKRFQVLNMTTKNNFFFLKDKRISIDNSHADIDDRYSDLNLNQNLKCLNTSPIHFSSKSYNDNKCDSKVSESYEGKKKSQTWKKSSITNLCSKYSNSLASSDKDEMPWKKDDSSATTNNSTLSFHIAAFENSNEASSLNSQRSWLIHKQKQINAASTFVSQ</sequence>
<name>A0AC35F389_9BILA</name>
<organism evidence="1 2">
    <name type="scientific">Panagrolaimus sp. PS1159</name>
    <dbReference type="NCBI Taxonomy" id="55785"/>
    <lineage>
        <taxon>Eukaryota</taxon>
        <taxon>Metazoa</taxon>
        <taxon>Ecdysozoa</taxon>
        <taxon>Nematoda</taxon>
        <taxon>Chromadorea</taxon>
        <taxon>Rhabditida</taxon>
        <taxon>Tylenchina</taxon>
        <taxon>Panagrolaimomorpha</taxon>
        <taxon>Panagrolaimoidea</taxon>
        <taxon>Panagrolaimidae</taxon>
        <taxon>Panagrolaimus</taxon>
    </lineage>
</organism>
<protein>
    <submittedName>
        <fullName evidence="2">Dolichyl-diphosphooligosaccharide--protein glycosyltransferase subunit 4</fullName>
    </submittedName>
</protein>
<proteinExistence type="predicted"/>
<dbReference type="WBParaSite" id="PS1159_v2.g12626.t1">
    <property type="protein sequence ID" value="PS1159_v2.g12626.t1"/>
    <property type="gene ID" value="PS1159_v2.g12626"/>
</dbReference>
<accession>A0AC35F389</accession>
<evidence type="ECO:0000313" key="2">
    <source>
        <dbReference type="WBParaSite" id="PS1159_v2.g12626.t1"/>
    </source>
</evidence>
<reference evidence="2" key="1">
    <citation type="submission" date="2022-11" db="UniProtKB">
        <authorList>
            <consortium name="WormBaseParasite"/>
        </authorList>
    </citation>
    <scope>IDENTIFICATION</scope>
</reference>